<dbReference type="EMBL" id="LAEW01000001">
    <property type="protein sequence ID" value="KJQ46237.1"/>
    <property type="molecule type" value="Genomic_DNA"/>
</dbReference>
<evidence type="ECO:0000256" key="4">
    <source>
        <dbReference type="ARBA" id="ARBA00022597"/>
    </source>
</evidence>
<dbReference type="InterPro" id="IPR003352">
    <property type="entry name" value="PTS_EIIC"/>
</dbReference>
<dbReference type="PANTHER" id="PTHR30009">
    <property type="entry name" value="CYTOCHROME C-TYPE SYNTHESIS PROTEIN AND PTS TRANSMEMBRANE COMPONENT"/>
    <property type="match status" value="1"/>
</dbReference>
<comment type="caution">
    <text evidence="11">The sequence shown here is derived from an EMBL/GenBank/DDBJ whole genome shotgun (WGS) entry which is preliminary data.</text>
</comment>
<organism evidence="11 12">
    <name type="scientific">Mycoplasma mycoides subsp. mycoides</name>
    <dbReference type="NCBI Taxonomy" id="2103"/>
    <lineage>
        <taxon>Bacteria</taxon>
        <taxon>Bacillati</taxon>
        <taxon>Mycoplasmatota</taxon>
        <taxon>Mollicutes</taxon>
        <taxon>Mycoplasmataceae</taxon>
        <taxon>Mycoplasma</taxon>
    </lineage>
</organism>
<dbReference type="AlphaFoldDB" id="A0AAE2EIH5"/>
<keyword evidence="4" id="KW-0762">Sugar transport</keyword>
<evidence type="ECO:0000256" key="7">
    <source>
        <dbReference type="ARBA" id="ARBA00022989"/>
    </source>
</evidence>
<comment type="subcellular location">
    <subcellularLocation>
        <location evidence="1">Cell membrane</location>
        <topology evidence="1">Multi-pass membrane protein</topology>
    </subcellularLocation>
</comment>
<evidence type="ECO:0000313" key="11">
    <source>
        <dbReference type="EMBL" id="KJQ46237.1"/>
    </source>
</evidence>
<evidence type="ECO:0000256" key="9">
    <source>
        <dbReference type="SAM" id="Phobius"/>
    </source>
</evidence>
<evidence type="ECO:0000256" key="1">
    <source>
        <dbReference type="ARBA" id="ARBA00004651"/>
    </source>
</evidence>
<evidence type="ECO:0000256" key="2">
    <source>
        <dbReference type="ARBA" id="ARBA00022448"/>
    </source>
</evidence>
<name>A0AAE2EIH5_MYCMY</name>
<evidence type="ECO:0000259" key="10">
    <source>
        <dbReference type="Pfam" id="PF02378"/>
    </source>
</evidence>
<keyword evidence="7 9" id="KW-1133">Transmembrane helix</keyword>
<dbReference type="Proteomes" id="UP000033624">
    <property type="component" value="Unassembled WGS sequence"/>
</dbReference>
<evidence type="ECO:0000256" key="8">
    <source>
        <dbReference type="ARBA" id="ARBA00023136"/>
    </source>
</evidence>
<dbReference type="PANTHER" id="PTHR30009:SF8">
    <property type="entry name" value="PTS SYSTEM, IIBC COMPONENT"/>
    <property type="match status" value="1"/>
</dbReference>
<dbReference type="GO" id="GO:0005886">
    <property type="term" value="C:plasma membrane"/>
    <property type="evidence" value="ECO:0007669"/>
    <property type="project" value="UniProtKB-SubCell"/>
</dbReference>
<dbReference type="GO" id="GO:0009401">
    <property type="term" value="P:phosphoenolpyruvate-dependent sugar phosphotransferase system"/>
    <property type="evidence" value="ECO:0007669"/>
    <property type="project" value="UniProtKB-KW"/>
</dbReference>
<dbReference type="Pfam" id="PF02378">
    <property type="entry name" value="PTS_EIIC"/>
    <property type="match status" value="1"/>
</dbReference>
<evidence type="ECO:0000313" key="12">
    <source>
        <dbReference type="Proteomes" id="UP000033624"/>
    </source>
</evidence>
<keyword evidence="5" id="KW-0598">Phosphotransferase system</keyword>
<evidence type="ECO:0000256" key="5">
    <source>
        <dbReference type="ARBA" id="ARBA00022683"/>
    </source>
</evidence>
<protein>
    <submittedName>
        <fullName evidence="11">Phosphotransferase system, EIIC family protein</fullName>
    </submittedName>
</protein>
<dbReference type="GO" id="GO:0008982">
    <property type="term" value="F:protein-N(PI)-phosphohistidine-sugar phosphotransferase activity"/>
    <property type="evidence" value="ECO:0007669"/>
    <property type="project" value="InterPro"/>
</dbReference>
<accession>A0AAE2EIH5</accession>
<feature type="transmembrane region" description="Helical" evidence="9">
    <location>
        <begin position="132"/>
        <end position="150"/>
    </location>
</feature>
<keyword evidence="8 9" id="KW-0472">Membrane</keyword>
<proteinExistence type="predicted"/>
<evidence type="ECO:0000256" key="6">
    <source>
        <dbReference type="ARBA" id="ARBA00022692"/>
    </source>
</evidence>
<gene>
    <name evidence="11" type="ORF">TS59_0185</name>
</gene>
<sequence length="179" mass="19672">MITIPMNYSQLGGSVDFTSASQFSNTTPEKAEVIAKFFQSLENNKEALKAQGQEKIWLSWITALGNVKSGWADYAAKHSNNVNGLTMQQAYEIVLDSVVPVRFKVGQMITSSGSLVGAGLGMAFAIPKEKKAKYSSIYFLGLAVCLLTGVTEPIEFIFMFSAPLIICFTCNFNWNSIWN</sequence>
<dbReference type="GO" id="GO:0090563">
    <property type="term" value="F:protein-phosphocysteine-sugar phosphotransferase activity"/>
    <property type="evidence" value="ECO:0007669"/>
    <property type="project" value="TreeGrafter"/>
</dbReference>
<keyword evidence="2" id="KW-0813">Transport</keyword>
<feature type="transmembrane region" description="Helical" evidence="9">
    <location>
        <begin position="156"/>
        <end position="174"/>
    </location>
</feature>
<keyword evidence="6 9" id="KW-0812">Transmembrane</keyword>
<dbReference type="InterPro" id="IPR050429">
    <property type="entry name" value="PTS_Glucose_EIICBA"/>
</dbReference>
<keyword evidence="3" id="KW-1003">Cell membrane</keyword>
<reference evidence="11 12" key="1">
    <citation type="submission" date="2015-02" db="EMBL/GenBank/DDBJ databases">
        <title>Mycoplasma mycoides subsp. mycoides strain:B237 Genome sequencing.</title>
        <authorList>
            <person name="Fischer A."/>
            <person name="Santana-Cruz I."/>
            <person name="Schieck E."/>
            <person name="Gourle H."/>
            <person name="Lambert M."/>
            <person name="Nadendla S."/>
            <person name="Miller R.A."/>
            <person name="Weber J."/>
            <person name="Bongcam-Rudloff E."/>
            <person name="Vashee S."/>
            <person name="Frey J."/>
            <person name="Jores J."/>
        </authorList>
    </citation>
    <scope>NUCLEOTIDE SEQUENCE [LARGE SCALE GENOMIC DNA]</scope>
    <source>
        <strain evidence="11 12">B237</strain>
    </source>
</reference>
<feature type="domain" description="Phosphotransferase system EIIC" evidence="10">
    <location>
        <begin position="77"/>
        <end position="170"/>
    </location>
</feature>
<evidence type="ECO:0000256" key="3">
    <source>
        <dbReference type="ARBA" id="ARBA00022475"/>
    </source>
</evidence>